<dbReference type="Gene3D" id="3.20.20.370">
    <property type="entry name" value="Glycoside hydrolase/deacetylase"/>
    <property type="match status" value="1"/>
</dbReference>
<evidence type="ECO:0000313" key="4">
    <source>
        <dbReference type="Proteomes" id="UP000251431"/>
    </source>
</evidence>
<dbReference type="PROSITE" id="PS51677">
    <property type="entry name" value="NODB"/>
    <property type="match status" value="1"/>
</dbReference>
<reference evidence="3 4" key="1">
    <citation type="submission" date="2018-06" db="EMBL/GenBank/DDBJ databases">
        <authorList>
            <consortium name="Pathogen Informatics"/>
            <person name="Doyle S."/>
        </authorList>
    </citation>
    <scope>NUCLEOTIDE SEQUENCE [LARGE SCALE GENOMIC DNA]</scope>
    <source>
        <strain evidence="3 4">NCTC7582</strain>
    </source>
</reference>
<keyword evidence="3" id="KW-0378">Hydrolase</keyword>
<dbReference type="EMBL" id="UAQE01000004">
    <property type="protein sequence ID" value="SPU37966.1"/>
    <property type="molecule type" value="Genomic_DNA"/>
</dbReference>
<dbReference type="GO" id="GO:0016798">
    <property type="term" value="F:hydrolase activity, acting on glycosyl bonds"/>
    <property type="evidence" value="ECO:0007669"/>
    <property type="project" value="UniProtKB-KW"/>
</dbReference>
<keyword evidence="3" id="KW-0858">Xylan degradation</keyword>
<evidence type="ECO:0000313" key="3">
    <source>
        <dbReference type="EMBL" id="SPU37966.1"/>
    </source>
</evidence>
<keyword evidence="3" id="KW-0119">Carbohydrate metabolism</keyword>
<keyword evidence="3" id="KW-0624">Polysaccharide degradation</keyword>
<dbReference type="EC" id="3.5.1.-" evidence="3"/>
<sequence>MTKKIIVFVFVYILFLIRPYPIYGYQEQEIPILMYHHLEDNINNTTVISPKSFENQMKLLKMEGYQAISAQQLYDYLNDQAPLPQKPVLITFDDGYFSNYEKAYPILKKYDMHAEIFVIASRILEMNGNNYHPNETAKMSWDQLKEMKDYITIQSHTWDLHYKLPSKNGKLNGAVFGPSIVNGQLESQVEYEERVRNDFIHSRKIIKEKLGYEPIAISYPYGIYSPSTIKLAKEAGFKMAFVIQNKHVKKGDSLFTLSRITINGNDTGEAFIHKLKTTTAKNI</sequence>
<evidence type="ECO:0000259" key="2">
    <source>
        <dbReference type="PROSITE" id="PS51677"/>
    </source>
</evidence>
<dbReference type="Proteomes" id="UP000251431">
    <property type="component" value="Unassembled WGS sequence"/>
</dbReference>
<dbReference type="PANTHER" id="PTHR34216:SF7">
    <property type="entry name" value="POLY-BETA-1,6-N-ACETYL-D-GLUCOSAMINE N-DEACETYLASE"/>
    <property type="match status" value="1"/>
</dbReference>
<dbReference type="SUPFAM" id="SSF88713">
    <property type="entry name" value="Glycoside hydrolase/deacetylase"/>
    <property type="match status" value="1"/>
</dbReference>
<dbReference type="AlphaFoldDB" id="A0A2X1BTL6"/>
<evidence type="ECO:0000256" key="1">
    <source>
        <dbReference type="ARBA" id="ARBA00022729"/>
    </source>
</evidence>
<feature type="domain" description="NodB homology" evidence="2">
    <location>
        <begin position="86"/>
        <end position="283"/>
    </location>
</feature>
<keyword evidence="3" id="KW-0326">Glycosidase</keyword>
<gene>
    <name evidence="3" type="primary">pgaB_2</name>
    <name evidence="3" type="ORF">NCTC7582_03911</name>
</gene>
<organism evidence="3 4">
    <name type="scientific">Lysinibacillus capsici</name>
    <dbReference type="NCBI Taxonomy" id="2115968"/>
    <lineage>
        <taxon>Bacteria</taxon>
        <taxon>Bacillati</taxon>
        <taxon>Bacillota</taxon>
        <taxon>Bacilli</taxon>
        <taxon>Bacillales</taxon>
        <taxon>Bacillaceae</taxon>
        <taxon>Lysinibacillus</taxon>
    </lineage>
</organism>
<dbReference type="InterPro" id="IPR002509">
    <property type="entry name" value="NODB_dom"/>
</dbReference>
<protein>
    <submittedName>
        <fullName evidence="3">Xylanase/chitin deacetylase</fullName>
        <ecNumber evidence="3">3.5.1.-</ecNumber>
    </submittedName>
</protein>
<proteinExistence type="predicted"/>
<dbReference type="CDD" id="cd10918">
    <property type="entry name" value="CE4_NodB_like_5s_6s"/>
    <property type="match status" value="1"/>
</dbReference>
<dbReference type="InterPro" id="IPR011330">
    <property type="entry name" value="Glyco_hydro/deAcase_b/a-brl"/>
</dbReference>
<dbReference type="PANTHER" id="PTHR34216">
    <property type="match status" value="1"/>
</dbReference>
<dbReference type="InterPro" id="IPR051398">
    <property type="entry name" value="Polysacch_Deacetylase"/>
</dbReference>
<dbReference type="GO" id="GO:0016810">
    <property type="term" value="F:hydrolase activity, acting on carbon-nitrogen (but not peptide) bonds"/>
    <property type="evidence" value="ECO:0007669"/>
    <property type="project" value="InterPro"/>
</dbReference>
<dbReference type="Pfam" id="PF01522">
    <property type="entry name" value="Polysacc_deac_1"/>
    <property type="match status" value="1"/>
</dbReference>
<name>A0A2X1BTL6_9BACI</name>
<keyword evidence="1" id="KW-0732">Signal</keyword>
<accession>A0A2X1BTL6</accession>
<dbReference type="GO" id="GO:0045493">
    <property type="term" value="P:xylan catabolic process"/>
    <property type="evidence" value="ECO:0007669"/>
    <property type="project" value="UniProtKB-KW"/>
</dbReference>
<dbReference type="RefSeq" id="WP_048395178.1">
    <property type="nucleotide sequence ID" value="NZ_CANLUV010000001.1"/>
</dbReference>